<gene>
    <name evidence="1" type="ORF">EJ05DRAFT_10538</name>
</gene>
<dbReference type="EMBL" id="ML996565">
    <property type="protein sequence ID" value="KAF2762720.1"/>
    <property type="molecule type" value="Genomic_DNA"/>
</dbReference>
<name>A0A6A6WKJ8_9PEZI</name>
<dbReference type="AlphaFoldDB" id="A0A6A6WKJ8"/>
<proteinExistence type="predicted"/>
<reference evidence="1" key="1">
    <citation type="journal article" date="2020" name="Stud. Mycol.">
        <title>101 Dothideomycetes genomes: a test case for predicting lifestyles and emergence of pathogens.</title>
        <authorList>
            <person name="Haridas S."/>
            <person name="Albert R."/>
            <person name="Binder M."/>
            <person name="Bloem J."/>
            <person name="Labutti K."/>
            <person name="Salamov A."/>
            <person name="Andreopoulos B."/>
            <person name="Baker S."/>
            <person name="Barry K."/>
            <person name="Bills G."/>
            <person name="Bluhm B."/>
            <person name="Cannon C."/>
            <person name="Castanera R."/>
            <person name="Culley D."/>
            <person name="Daum C."/>
            <person name="Ezra D."/>
            <person name="Gonzalez J."/>
            <person name="Henrissat B."/>
            <person name="Kuo A."/>
            <person name="Liang C."/>
            <person name="Lipzen A."/>
            <person name="Lutzoni F."/>
            <person name="Magnuson J."/>
            <person name="Mondo S."/>
            <person name="Nolan M."/>
            <person name="Ohm R."/>
            <person name="Pangilinan J."/>
            <person name="Park H.-J."/>
            <person name="Ramirez L."/>
            <person name="Alfaro M."/>
            <person name="Sun H."/>
            <person name="Tritt A."/>
            <person name="Yoshinaga Y."/>
            <person name="Zwiers L.-H."/>
            <person name="Turgeon B."/>
            <person name="Goodwin S."/>
            <person name="Spatafora J."/>
            <person name="Crous P."/>
            <person name="Grigoriev I."/>
        </authorList>
    </citation>
    <scope>NUCLEOTIDE SEQUENCE</scope>
    <source>
        <strain evidence="1">CBS 121739</strain>
    </source>
</reference>
<sequence length="71" mass="8014">MGSCRIPPSFLSLRLGIRAKGVALGVACQCVYSWRRWIITVDMCWHVRPGDIASGTMVRAMKMYVNSHICR</sequence>
<dbReference type="Proteomes" id="UP000799437">
    <property type="component" value="Unassembled WGS sequence"/>
</dbReference>
<organism evidence="1 2">
    <name type="scientific">Pseudovirgaria hyperparasitica</name>
    <dbReference type="NCBI Taxonomy" id="470096"/>
    <lineage>
        <taxon>Eukaryota</taxon>
        <taxon>Fungi</taxon>
        <taxon>Dikarya</taxon>
        <taxon>Ascomycota</taxon>
        <taxon>Pezizomycotina</taxon>
        <taxon>Dothideomycetes</taxon>
        <taxon>Dothideomycetes incertae sedis</taxon>
        <taxon>Acrospermales</taxon>
        <taxon>Acrospermaceae</taxon>
        <taxon>Pseudovirgaria</taxon>
    </lineage>
</organism>
<accession>A0A6A6WKJ8</accession>
<keyword evidence="2" id="KW-1185">Reference proteome</keyword>
<evidence type="ECO:0000313" key="1">
    <source>
        <dbReference type="EMBL" id="KAF2762720.1"/>
    </source>
</evidence>
<dbReference type="RefSeq" id="XP_033605171.1">
    <property type="nucleotide sequence ID" value="XM_033738975.1"/>
</dbReference>
<dbReference type="GeneID" id="54480029"/>
<protein>
    <submittedName>
        <fullName evidence="1">Uncharacterized protein</fullName>
    </submittedName>
</protein>
<evidence type="ECO:0000313" key="2">
    <source>
        <dbReference type="Proteomes" id="UP000799437"/>
    </source>
</evidence>